<organism evidence="4 5">
    <name type="scientific">Sphingomonas naasensis</name>
    <dbReference type="NCBI Taxonomy" id="1344951"/>
    <lineage>
        <taxon>Bacteria</taxon>
        <taxon>Pseudomonadati</taxon>
        <taxon>Pseudomonadota</taxon>
        <taxon>Alphaproteobacteria</taxon>
        <taxon>Sphingomonadales</taxon>
        <taxon>Sphingomonadaceae</taxon>
        <taxon>Sphingomonas</taxon>
    </lineage>
</organism>
<reference evidence="4 5" key="1">
    <citation type="submission" date="2019-04" db="EMBL/GenBank/DDBJ databases">
        <title>Sphingomonas psychrotolerans sp. nov., isolated from soil in the Tianshan Mountains, Xinjiang, China.</title>
        <authorList>
            <person name="Luo Y."/>
            <person name="Sheng H."/>
        </authorList>
    </citation>
    <scope>NUCLEOTIDE SEQUENCE [LARGE SCALE GENOMIC DNA]</scope>
    <source>
        <strain evidence="4 5">KIS18-15</strain>
    </source>
</reference>
<keyword evidence="2" id="KW-0472">Membrane</keyword>
<dbReference type="AlphaFoldDB" id="A0A4S1WA17"/>
<evidence type="ECO:0000256" key="1">
    <source>
        <dbReference type="SAM" id="MobiDB-lite"/>
    </source>
</evidence>
<feature type="domain" description="HPP transmembrane region" evidence="3">
    <location>
        <begin position="15"/>
        <end position="168"/>
    </location>
</feature>
<dbReference type="EMBL" id="SRXU01000008">
    <property type="protein sequence ID" value="TGX39263.1"/>
    <property type="molecule type" value="Genomic_DNA"/>
</dbReference>
<dbReference type="InterPro" id="IPR058581">
    <property type="entry name" value="TM_HPP"/>
</dbReference>
<dbReference type="PANTHER" id="PTHR33741">
    <property type="entry name" value="TRANSMEMBRANE PROTEIN DDB_G0269096-RELATED"/>
    <property type="match status" value="1"/>
</dbReference>
<name>A0A4S1WA17_9SPHN</name>
<dbReference type="Pfam" id="PF04982">
    <property type="entry name" value="TM_HPP"/>
    <property type="match status" value="1"/>
</dbReference>
<feature type="transmembrane region" description="Helical" evidence="2">
    <location>
        <begin position="20"/>
        <end position="39"/>
    </location>
</feature>
<keyword evidence="2" id="KW-0812">Transmembrane</keyword>
<comment type="caution">
    <text evidence="4">The sequence shown here is derived from an EMBL/GenBank/DDBJ whole genome shotgun (WGS) entry which is preliminary data.</text>
</comment>
<keyword evidence="2" id="KW-1133">Transmembrane helix</keyword>
<accession>A0A4S1WA17</accession>
<dbReference type="OrthoDB" id="9811720at2"/>
<protein>
    <submittedName>
        <fullName evidence="4">HPP family protein</fullName>
    </submittedName>
</protein>
<feature type="transmembrane region" description="Helical" evidence="2">
    <location>
        <begin position="46"/>
        <end position="63"/>
    </location>
</feature>
<sequence length="239" mass="24910">MTFPFGRLPLPLAGANWRERVIAGVGAVIGIGLCAAISTMIVPDHGLLLAAPLGASAVLLFAVPSSPLAQPWPIVGGNIVSALVGVVVAQLFGHGALAVGVAVGAAILAMSALRCLHAPGGGTVLLPVLAPAVFAQGYGFAFLPVGLNAVALAAIGIAFHRISGHSYPHRPMKVSDQPRLLMDDIDAALAESGESFDVSREDLEALLDRAERHAEARRLAARKRPRRRVRRGQEKELVD</sequence>
<feature type="compositionally biased region" description="Basic residues" evidence="1">
    <location>
        <begin position="219"/>
        <end position="230"/>
    </location>
</feature>
<evidence type="ECO:0000313" key="4">
    <source>
        <dbReference type="EMBL" id="TGX39263.1"/>
    </source>
</evidence>
<dbReference type="Proteomes" id="UP000309848">
    <property type="component" value="Unassembled WGS sequence"/>
</dbReference>
<dbReference type="InterPro" id="IPR007065">
    <property type="entry name" value="HPP"/>
</dbReference>
<evidence type="ECO:0000313" key="5">
    <source>
        <dbReference type="Proteomes" id="UP000309848"/>
    </source>
</evidence>
<keyword evidence="5" id="KW-1185">Reference proteome</keyword>
<feature type="transmembrane region" description="Helical" evidence="2">
    <location>
        <begin position="83"/>
        <end position="108"/>
    </location>
</feature>
<proteinExistence type="predicted"/>
<feature type="transmembrane region" description="Helical" evidence="2">
    <location>
        <begin position="115"/>
        <end position="134"/>
    </location>
</feature>
<feature type="transmembrane region" description="Helical" evidence="2">
    <location>
        <begin position="140"/>
        <end position="162"/>
    </location>
</feature>
<evidence type="ECO:0000259" key="3">
    <source>
        <dbReference type="Pfam" id="PF04982"/>
    </source>
</evidence>
<gene>
    <name evidence="4" type="ORF">E5A74_17250</name>
</gene>
<dbReference type="PANTHER" id="PTHR33741:SF5">
    <property type="entry name" value="TRANSMEMBRANE PROTEIN DDB_G0269096-RELATED"/>
    <property type="match status" value="1"/>
</dbReference>
<evidence type="ECO:0000256" key="2">
    <source>
        <dbReference type="SAM" id="Phobius"/>
    </source>
</evidence>
<dbReference type="RefSeq" id="WP_135986872.1">
    <property type="nucleotide sequence ID" value="NZ_JAASQM010000001.1"/>
</dbReference>
<feature type="region of interest" description="Disordered" evidence="1">
    <location>
        <begin position="217"/>
        <end position="239"/>
    </location>
</feature>